<gene>
    <name evidence="1" type="ORF">KV113_23770</name>
</gene>
<keyword evidence="2" id="KW-1185">Reference proteome</keyword>
<sequence length="58" mass="5739">MTTTAGAQLDQVTAAAALLRSIGPAAAATVTAFGPADARMALRLAGVVTDDDKRGPGR</sequence>
<dbReference type="EMBL" id="JAYJJU010000035">
    <property type="protein sequence ID" value="MEB3034564.1"/>
    <property type="molecule type" value="Genomic_DNA"/>
</dbReference>
<dbReference type="RefSeq" id="WP_329780498.1">
    <property type="nucleotide sequence ID" value="NZ_JAYJJU010000035.1"/>
</dbReference>
<comment type="caution">
    <text evidence="1">The sequence shown here is derived from an EMBL/GenBank/DDBJ whole genome shotgun (WGS) entry which is preliminary data.</text>
</comment>
<proteinExistence type="predicted"/>
<organism evidence="1 2">
    <name type="scientific">[Mycobacterium] nativiensis</name>
    <dbReference type="NCBI Taxonomy" id="2855503"/>
    <lineage>
        <taxon>Bacteria</taxon>
        <taxon>Bacillati</taxon>
        <taxon>Actinomycetota</taxon>
        <taxon>Actinomycetes</taxon>
        <taxon>Mycobacteriales</taxon>
        <taxon>Mycobacteriaceae</taxon>
        <taxon>Mycolicibacter</taxon>
    </lineage>
</organism>
<accession>A0ABU5Y2W1</accession>
<name>A0ABU5Y2W1_9MYCO</name>
<evidence type="ECO:0000313" key="1">
    <source>
        <dbReference type="EMBL" id="MEB3034564.1"/>
    </source>
</evidence>
<reference evidence="1 2" key="1">
    <citation type="submission" date="2023-12" db="EMBL/GenBank/DDBJ databases">
        <title>Description of new species of Mycobacterium terrae complex isolated from sewage at the Sao Paulo Zoological Park Foundation in Brazil.</title>
        <authorList>
            <person name="Romagnoli C.L."/>
            <person name="Conceicao E.C."/>
            <person name="Machado E."/>
            <person name="Barreto L.B.P.F."/>
            <person name="Sharma A."/>
            <person name="Silva N.M."/>
            <person name="Marques L.E."/>
            <person name="Juliana M.A."/>
            <person name="Lourenco M.C.S."/>
            <person name="Digiampietri L.A."/>
            <person name="Suffys P.N."/>
            <person name="Viana-Niero C."/>
        </authorList>
    </citation>
    <scope>NUCLEOTIDE SEQUENCE [LARGE SCALE GENOMIC DNA]</scope>
    <source>
        <strain evidence="1 2">MYC340</strain>
    </source>
</reference>
<protein>
    <submittedName>
        <fullName evidence="1">Uncharacterized protein</fullName>
    </submittedName>
</protein>
<evidence type="ECO:0000313" key="2">
    <source>
        <dbReference type="Proteomes" id="UP001298593"/>
    </source>
</evidence>
<dbReference type="Proteomes" id="UP001298593">
    <property type="component" value="Unassembled WGS sequence"/>
</dbReference>